<organism evidence="9">
    <name type="scientific">Demequina capsici</name>
    <dbReference type="NCBI Taxonomy" id="3075620"/>
    <lineage>
        <taxon>Bacteria</taxon>
        <taxon>Bacillati</taxon>
        <taxon>Actinomycetota</taxon>
        <taxon>Actinomycetes</taxon>
        <taxon>Micrococcales</taxon>
        <taxon>Demequinaceae</taxon>
        <taxon>Demequina</taxon>
    </lineage>
</organism>
<evidence type="ECO:0000256" key="7">
    <source>
        <dbReference type="SAM" id="SignalP"/>
    </source>
</evidence>
<accession>A0AA96FD33</accession>
<dbReference type="SUPFAM" id="SSF54534">
    <property type="entry name" value="FKBP-like"/>
    <property type="match status" value="1"/>
</dbReference>
<feature type="chain" id="PRO_5041702979" description="peptidylprolyl isomerase" evidence="7">
    <location>
        <begin position="22"/>
        <end position="345"/>
    </location>
</feature>
<dbReference type="PANTHER" id="PTHR43811:SF19">
    <property type="entry name" value="39 KDA FK506-BINDING NUCLEAR PROTEIN"/>
    <property type="match status" value="1"/>
</dbReference>
<evidence type="ECO:0000256" key="6">
    <source>
        <dbReference type="PROSITE-ProRule" id="PRU00277"/>
    </source>
</evidence>
<dbReference type="InterPro" id="IPR046357">
    <property type="entry name" value="PPIase_dom_sf"/>
</dbReference>
<comment type="catalytic activity">
    <reaction evidence="1 6">
        <text>[protein]-peptidylproline (omega=180) = [protein]-peptidylproline (omega=0)</text>
        <dbReference type="Rhea" id="RHEA:16237"/>
        <dbReference type="Rhea" id="RHEA-COMP:10747"/>
        <dbReference type="Rhea" id="RHEA-COMP:10748"/>
        <dbReference type="ChEBI" id="CHEBI:83833"/>
        <dbReference type="ChEBI" id="CHEBI:83834"/>
        <dbReference type="EC" id="5.2.1.8"/>
    </reaction>
</comment>
<evidence type="ECO:0000256" key="2">
    <source>
        <dbReference type="ARBA" id="ARBA00006577"/>
    </source>
</evidence>
<keyword evidence="4 6" id="KW-0697">Rotamase</keyword>
<evidence type="ECO:0000256" key="4">
    <source>
        <dbReference type="ARBA" id="ARBA00023110"/>
    </source>
</evidence>
<dbReference type="InterPro" id="IPR001179">
    <property type="entry name" value="PPIase_FKBP_dom"/>
</dbReference>
<evidence type="ECO:0000259" key="8">
    <source>
        <dbReference type="PROSITE" id="PS50059"/>
    </source>
</evidence>
<keyword evidence="5 6" id="KW-0413">Isomerase</keyword>
<protein>
    <recommendedName>
        <fullName evidence="3 6">peptidylprolyl isomerase</fullName>
        <ecNumber evidence="3 6">5.2.1.8</ecNumber>
    </recommendedName>
</protein>
<dbReference type="KEGG" id="dcp:RN607_02620"/>
<dbReference type="GO" id="GO:0003755">
    <property type="term" value="F:peptidyl-prolyl cis-trans isomerase activity"/>
    <property type="evidence" value="ECO:0007669"/>
    <property type="project" value="UniProtKB-KW"/>
</dbReference>
<comment type="similarity">
    <text evidence="2">Belongs to the FKBP-type PPIase family.</text>
</comment>
<evidence type="ECO:0000313" key="9">
    <source>
        <dbReference type="EMBL" id="WNM27918.1"/>
    </source>
</evidence>
<dbReference type="PROSITE" id="PS51257">
    <property type="entry name" value="PROKAR_LIPOPROTEIN"/>
    <property type="match status" value="1"/>
</dbReference>
<proteinExistence type="inferred from homology"/>
<name>A0AA96FD33_9MICO</name>
<keyword evidence="7" id="KW-0732">Signal</keyword>
<sequence>MNFRRPAAAAAILATAALGLAACSSDTSSDPSASTSASTDTAAATAATVAALETVTWTDGSDGVPVLTFDDGGTYAFTATGAVLNKDGDGEAIADGTGVSVSYVIYDVPSASSASDSASASASPSASASASASATSTEPALYYSTYDDNYTELLTVSSSALDPVLYDILNGAHVGAQVLYGTIDSSTGDSLIMAVTVEKTTPLRATGTSIEPLAGLPTVTLADNGAPTIDMSTATSEPTDLVVQTLIQGDGAAVAEGQTLTVQYTGWLWDGTQFDSSWDRGYASSFTLSADSLIQGWVDGLTGVQVGSQVMLIVPPDLAYGSDGSGTTIPADATLVFVIDVLDAQ</sequence>
<dbReference type="AlphaFoldDB" id="A0AA96FD33"/>
<dbReference type="PANTHER" id="PTHR43811">
    <property type="entry name" value="FKBP-TYPE PEPTIDYL-PROLYL CIS-TRANS ISOMERASE FKPA"/>
    <property type="match status" value="1"/>
</dbReference>
<feature type="domain" description="PPIase FKBP-type" evidence="8">
    <location>
        <begin position="257"/>
        <end position="345"/>
    </location>
</feature>
<evidence type="ECO:0000256" key="5">
    <source>
        <dbReference type="ARBA" id="ARBA00023235"/>
    </source>
</evidence>
<dbReference type="RefSeq" id="WP_313544149.1">
    <property type="nucleotide sequence ID" value="NZ_CP134880.1"/>
</dbReference>
<reference evidence="9" key="1">
    <citation type="submission" date="2023-09" db="EMBL/GenBank/DDBJ databases">
        <title>Demequina sp. a novel bacteria isolated from Capsicum annuum.</title>
        <authorList>
            <person name="Humaira Z."/>
            <person name="Lee J."/>
            <person name="Cho D."/>
        </authorList>
    </citation>
    <scope>NUCLEOTIDE SEQUENCE</scope>
    <source>
        <strain evidence="9">PMTSA13</strain>
    </source>
</reference>
<evidence type="ECO:0000256" key="3">
    <source>
        <dbReference type="ARBA" id="ARBA00013194"/>
    </source>
</evidence>
<dbReference type="PROSITE" id="PS50059">
    <property type="entry name" value="FKBP_PPIASE"/>
    <property type="match status" value="1"/>
</dbReference>
<dbReference type="Gene3D" id="3.10.50.40">
    <property type="match status" value="1"/>
</dbReference>
<dbReference type="Pfam" id="PF00254">
    <property type="entry name" value="FKBP_C"/>
    <property type="match status" value="1"/>
</dbReference>
<dbReference type="EC" id="5.2.1.8" evidence="3 6"/>
<dbReference type="Proteomes" id="UP001303408">
    <property type="component" value="Chromosome"/>
</dbReference>
<evidence type="ECO:0000256" key="1">
    <source>
        <dbReference type="ARBA" id="ARBA00000971"/>
    </source>
</evidence>
<feature type="signal peptide" evidence="7">
    <location>
        <begin position="1"/>
        <end position="21"/>
    </location>
</feature>
<dbReference type="EMBL" id="CP134880">
    <property type="protein sequence ID" value="WNM27918.1"/>
    <property type="molecule type" value="Genomic_DNA"/>
</dbReference>
<gene>
    <name evidence="9" type="ORF">RN607_02620</name>
</gene>